<keyword evidence="5 6" id="KW-0067">ATP-binding</keyword>
<keyword evidence="6" id="KW-0460">Magnesium</keyword>
<feature type="active site" description="Proton donor/acceptor" evidence="6">
    <location>
        <position position="151"/>
    </location>
</feature>
<dbReference type="GO" id="GO:0006083">
    <property type="term" value="P:acetate metabolic process"/>
    <property type="evidence" value="ECO:0007669"/>
    <property type="project" value="TreeGrafter"/>
</dbReference>
<dbReference type="GO" id="GO:0005737">
    <property type="term" value="C:cytoplasm"/>
    <property type="evidence" value="ECO:0007669"/>
    <property type="project" value="UniProtKB-SubCell"/>
</dbReference>
<dbReference type="AlphaFoldDB" id="A0A9X1PCL7"/>
<comment type="caution">
    <text evidence="8">The sequence shown here is derived from an EMBL/GenBank/DDBJ whole genome shotgun (WGS) entry which is preliminary data.</text>
</comment>
<keyword evidence="3 6" id="KW-0547">Nucleotide-binding</keyword>
<dbReference type="PANTHER" id="PTHR21060">
    <property type="entry name" value="ACETATE KINASE"/>
    <property type="match status" value="1"/>
</dbReference>
<dbReference type="InterPro" id="IPR000890">
    <property type="entry name" value="Aliphatic_acid_kin_short-chain"/>
</dbReference>
<organism evidence="8 9">
    <name type="scientific">Dyadobacter fanqingshengii</name>
    <dbReference type="NCBI Taxonomy" id="2906443"/>
    <lineage>
        <taxon>Bacteria</taxon>
        <taxon>Pseudomonadati</taxon>
        <taxon>Bacteroidota</taxon>
        <taxon>Cytophagia</taxon>
        <taxon>Cytophagales</taxon>
        <taxon>Spirosomataceae</taxon>
        <taxon>Dyadobacter</taxon>
    </lineage>
</organism>
<evidence type="ECO:0000256" key="2">
    <source>
        <dbReference type="ARBA" id="ARBA00022679"/>
    </source>
</evidence>
<evidence type="ECO:0000256" key="6">
    <source>
        <dbReference type="HAMAP-Rule" id="MF_00020"/>
    </source>
</evidence>
<protein>
    <recommendedName>
        <fullName evidence="6">Acetate kinase</fullName>
        <ecNumber evidence="6">2.7.2.1</ecNumber>
    </recommendedName>
    <alternativeName>
        <fullName evidence="6">Acetokinase</fullName>
    </alternativeName>
</protein>
<feature type="binding site" evidence="6">
    <location>
        <begin position="209"/>
        <end position="213"/>
    </location>
    <ligand>
        <name>ATP</name>
        <dbReference type="ChEBI" id="CHEBI:30616"/>
    </ligand>
</feature>
<keyword evidence="4 6" id="KW-0418">Kinase</keyword>
<name>A0A9X1PCL7_9BACT</name>
<dbReference type="RefSeq" id="WP_234615555.1">
    <property type="nucleotide sequence ID" value="NZ_CP098806.1"/>
</dbReference>
<comment type="function">
    <text evidence="6">Catalyzes the formation of acetyl phosphate from acetate and ATP. Can also catalyze the reverse reaction.</text>
</comment>
<dbReference type="InterPro" id="IPR023865">
    <property type="entry name" value="Aliphatic_acid_kinase_CS"/>
</dbReference>
<comment type="catalytic activity">
    <reaction evidence="6">
        <text>acetate + ATP = acetyl phosphate + ADP</text>
        <dbReference type="Rhea" id="RHEA:11352"/>
        <dbReference type="ChEBI" id="CHEBI:22191"/>
        <dbReference type="ChEBI" id="CHEBI:30089"/>
        <dbReference type="ChEBI" id="CHEBI:30616"/>
        <dbReference type="ChEBI" id="CHEBI:456216"/>
        <dbReference type="EC" id="2.7.2.1"/>
    </reaction>
</comment>
<dbReference type="PIRSF" id="PIRSF000722">
    <property type="entry name" value="Acetate_prop_kin"/>
    <property type="match status" value="1"/>
</dbReference>
<dbReference type="EC" id="2.7.2.1" evidence="6"/>
<comment type="cofactor">
    <cofactor evidence="6">
        <name>Mg(2+)</name>
        <dbReference type="ChEBI" id="CHEBI:18420"/>
    </cofactor>
    <cofactor evidence="6">
        <name>Mn(2+)</name>
        <dbReference type="ChEBI" id="CHEBI:29035"/>
    </cofactor>
    <text evidence="6">Mg(2+). Can also accept Mn(2+).</text>
</comment>
<dbReference type="Gene3D" id="3.30.420.40">
    <property type="match status" value="2"/>
</dbReference>
<evidence type="ECO:0000256" key="5">
    <source>
        <dbReference type="ARBA" id="ARBA00022840"/>
    </source>
</evidence>
<dbReference type="CDD" id="cd24010">
    <property type="entry name" value="ASKHA_NBD_AcK_PK"/>
    <property type="match status" value="1"/>
</dbReference>
<keyword evidence="9" id="KW-1185">Reference proteome</keyword>
<dbReference type="PANTHER" id="PTHR21060:SF15">
    <property type="entry name" value="ACETATE KINASE-RELATED"/>
    <property type="match status" value="1"/>
</dbReference>
<evidence type="ECO:0000256" key="7">
    <source>
        <dbReference type="RuleBase" id="RU003835"/>
    </source>
</evidence>
<evidence type="ECO:0000256" key="4">
    <source>
        <dbReference type="ARBA" id="ARBA00022777"/>
    </source>
</evidence>
<dbReference type="InterPro" id="IPR004372">
    <property type="entry name" value="Ac/propionate_kinase"/>
</dbReference>
<dbReference type="SUPFAM" id="SSF53067">
    <property type="entry name" value="Actin-like ATPase domain"/>
    <property type="match status" value="2"/>
</dbReference>
<reference evidence="8" key="1">
    <citation type="submission" date="2021-12" db="EMBL/GenBank/DDBJ databases">
        <title>Novel species in genus Dyadobacter.</title>
        <authorList>
            <person name="Ma C."/>
        </authorList>
    </citation>
    <scope>NUCLEOTIDE SEQUENCE</scope>
    <source>
        <strain evidence="8">CY399</strain>
    </source>
</reference>
<dbReference type="Pfam" id="PF00871">
    <property type="entry name" value="Acetate_kinase"/>
    <property type="match status" value="1"/>
</dbReference>
<feature type="binding site" evidence="6">
    <location>
        <position position="7"/>
    </location>
    <ligand>
        <name>Mg(2+)</name>
        <dbReference type="ChEBI" id="CHEBI:18420"/>
    </ligand>
</feature>
<accession>A0A9X1PCL7</accession>
<feature type="binding site" evidence="6">
    <location>
        <begin position="331"/>
        <end position="335"/>
    </location>
    <ligand>
        <name>ATP</name>
        <dbReference type="ChEBI" id="CHEBI:30616"/>
    </ligand>
</feature>
<gene>
    <name evidence="6" type="primary">ackA</name>
    <name evidence="8" type="ORF">LXM24_21605</name>
</gene>
<sequence>MNILIINSGSSSLKYQFFKMPGQKPLCVGIIERIGKENCFIRHKVLKDDGEKLTERTFFVKDHVEGLQNVVQLLTDPETGVIEKTGEIEVVGHRVVHGGEYFTTAVMVTEEVKEKIRSLFSLAPLHNPVNYKCIEIAEKTFPNAKQVAVFDTAFHQSMPEYAFRYAIPEKYYSEMRIRAYGFHGTSHKFVTTAAMAWMNKPDAKIISIHLGNGCSITAVDAGKSLDTSMGFGPLSGLIMGTRSGDIDPSVILHLLRQERKTPDEMDILLNKQSGMAGLTGHSDMRDVRKLLEMGNYDAELAADMFAYRIKKYMGSYAATLNGLDAIIFTAGVGENDPQMRERVCKDMEFLGLKIDTERNRLKSDGINEISASDSRIKILVVPTNEEFEIARQSYELLSEEPPCEQIELY</sequence>
<keyword evidence="2 6" id="KW-0808">Transferase</keyword>
<evidence type="ECO:0000313" key="9">
    <source>
        <dbReference type="Proteomes" id="UP001139700"/>
    </source>
</evidence>
<keyword evidence="6" id="KW-0479">Metal-binding</keyword>
<dbReference type="HAMAP" id="MF_00020">
    <property type="entry name" value="Acetate_kinase"/>
    <property type="match status" value="1"/>
</dbReference>
<feature type="site" description="Transition state stabilizer" evidence="6">
    <location>
        <position position="183"/>
    </location>
</feature>
<comment type="subunit">
    <text evidence="6">Homodimer.</text>
</comment>
<evidence type="ECO:0000256" key="1">
    <source>
        <dbReference type="ARBA" id="ARBA00008748"/>
    </source>
</evidence>
<dbReference type="NCBIfam" id="TIGR00016">
    <property type="entry name" value="ackA"/>
    <property type="match status" value="1"/>
</dbReference>
<keyword evidence="6" id="KW-0963">Cytoplasm</keyword>
<dbReference type="InterPro" id="IPR043129">
    <property type="entry name" value="ATPase_NBD"/>
</dbReference>
<dbReference type="PROSITE" id="PS01075">
    <property type="entry name" value="ACETATE_KINASE_1"/>
    <property type="match status" value="1"/>
</dbReference>
<dbReference type="GO" id="GO:0006085">
    <property type="term" value="P:acetyl-CoA biosynthetic process"/>
    <property type="evidence" value="ECO:0007669"/>
    <property type="project" value="UniProtKB-UniRule"/>
</dbReference>
<dbReference type="Proteomes" id="UP001139700">
    <property type="component" value="Unassembled WGS sequence"/>
</dbReference>
<dbReference type="EMBL" id="JAJTTA010000004">
    <property type="protein sequence ID" value="MCF0042714.1"/>
    <property type="molecule type" value="Genomic_DNA"/>
</dbReference>
<feature type="binding site" evidence="6">
    <location>
        <position position="94"/>
    </location>
    <ligand>
        <name>substrate</name>
    </ligand>
</feature>
<comment type="pathway">
    <text evidence="6">Metabolic intermediate biosynthesis; acetyl-CoA biosynthesis; acetyl-CoA from acetate: step 1/2.</text>
</comment>
<dbReference type="GO" id="GO:0008776">
    <property type="term" value="F:acetate kinase activity"/>
    <property type="evidence" value="ECO:0007669"/>
    <property type="project" value="UniProtKB-UniRule"/>
</dbReference>
<proteinExistence type="inferred from homology"/>
<dbReference type="GO" id="GO:0000287">
    <property type="term" value="F:magnesium ion binding"/>
    <property type="evidence" value="ECO:0007669"/>
    <property type="project" value="UniProtKB-UniRule"/>
</dbReference>
<dbReference type="GO" id="GO:0005524">
    <property type="term" value="F:ATP binding"/>
    <property type="evidence" value="ECO:0007669"/>
    <property type="project" value="UniProtKB-KW"/>
</dbReference>
<evidence type="ECO:0000256" key="3">
    <source>
        <dbReference type="ARBA" id="ARBA00022741"/>
    </source>
</evidence>
<feature type="site" description="Transition state stabilizer" evidence="6">
    <location>
        <position position="242"/>
    </location>
</feature>
<evidence type="ECO:0000313" key="8">
    <source>
        <dbReference type="EMBL" id="MCF0042714.1"/>
    </source>
</evidence>
<comment type="similarity">
    <text evidence="1 6 7">Belongs to the acetokinase family.</text>
</comment>
<feature type="binding site" evidence="6">
    <location>
        <position position="385"/>
    </location>
    <ligand>
        <name>Mg(2+)</name>
        <dbReference type="ChEBI" id="CHEBI:18420"/>
    </ligand>
</feature>
<dbReference type="PROSITE" id="PS01076">
    <property type="entry name" value="ACETATE_KINASE_2"/>
    <property type="match status" value="1"/>
</dbReference>
<comment type="subcellular location">
    <subcellularLocation>
        <location evidence="6">Cytoplasm</location>
    </subcellularLocation>
</comment>
<feature type="binding site" evidence="6">
    <location>
        <begin position="283"/>
        <end position="285"/>
    </location>
    <ligand>
        <name>ATP</name>
        <dbReference type="ChEBI" id="CHEBI:30616"/>
    </ligand>
</feature>
<feature type="binding site" evidence="6">
    <location>
        <position position="14"/>
    </location>
    <ligand>
        <name>ATP</name>
        <dbReference type="ChEBI" id="CHEBI:30616"/>
    </ligand>
</feature>
<dbReference type="PRINTS" id="PR00471">
    <property type="entry name" value="ACETATEKNASE"/>
</dbReference>